<evidence type="ECO:0000256" key="2">
    <source>
        <dbReference type="SAM" id="MobiDB-lite"/>
    </source>
</evidence>
<dbReference type="GeneID" id="19398092"/>
<dbReference type="GO" id="GO:0036121">
    <property type="term" value="F:double-stranded DNA helicase activity"/>
    <property type="evidence" value="ECO:0007669"/>
    <property type="project" value="TreeGrafter"/>
</dbReference>
<reference evidence="5 6" key="2">
    <citation type="journal article" date="2013" name="PLoS Genet.">
        <title>Comparative genome structure, secondary metabolite, and effector coding capacity across Cochliobolus pathogens.</title>
        <authorList>
            <person name="Condon B.J."/>
            <person name="Leng Y."/>
            <person name="Wu D."/>
            <person name="Bushley K.E."/>
            <person name="Ohm R.A."/>
            <person name="Otillar R."/>
            <person name="Martin J."/>
            <person name="Schackwitz W."/>
            <person name="Grimwood J."/>
            <person name="MohdZainudin N."/>
            <person name="Xue C."/>
            <person name="Wang R."/>
            <person name="Manning V.A."/>
            <person name="Dhillon B."/>
            <person name="Tu Z.J."/>
            <person name="Steffenson B.J."/>
            <person name="Salamov A."/>
            <person name="Sun H."/>
            <person name="Lowry S."/>
            <person name="LaButti K."/>
            <person name="Han J."/>
            <person name="Copeland A."/>
            <person name="Lindquist E."/>
            <person name="Barry K."/>
            <person name="Schmutz J."/>
            <person name="Baker S.E."/>
            <person name="Ciuffetti L.M."/>
            <person name="Grigoriev I.V."/>
            <person name="Zhong S."/>
            <person name="Turgeon B.G."/>
        </authorList>
    </citation>
    <scope>NUCLEOTIDE SEQUENCE [LARGE SCALE GENOMIC DNA]</scope>
    <source>
        <strain evidence="6">28A</strain>
    </source>
</reference>
<gene>
    <name evidence="5" type="ORF">SETTUDRAFT_160919</name>
</gene>
<dbReference type="PANTHER" id="PTHR47396:SF1">
    <property type="entry name" value="ATP-DEPENDENT HELICASE IRC3-RELATED"/>
    <property type="match status" value="1"/>
</dbReference>
<evidence type="ECO:0000313" key="6">
    <source>
        <dbReference type="Proteomes" id="UP000016935"/>
    </source>
</evidence>
<proteinExistence type="predicted"/>
<dbReference type="PROSITE" id="PS51192">
    <property type="entry name" value="HELICASE_ATP_BIND_1"/>
    <property type="match status" value="1"/>
</dbReference>
<dbReference type="SMART" id="SM00487">
    <property type="entry name" value="DEXDc"/>
    <property type="match status" value="1"/>
</dbReference>
<dbReference type="Proteomes" id="UP000016935">
    <property type="component" value="Unassembled WGS sequence"/>
</dbReference>
<evidence type="ECO:0000256" key="1">
    <source>
        <dbReference type="ARBA" id="ARBA00022806"/>
    </source>
</evidence>
<dbReference type="GO" id="GO:0005759">
    <property type="term" value="C:mitochondrial matrix"/>
    <property type="evidence" value="ECO:0007669"/>
    <property type="project" value="TreeGrafter"/>
</dbReference>
<keyword evidence="1" id="KW-0067">ATP-binding</keyword>
<dbReference type="eggNOG" id="ENOG502QT4U">
    <property type="taxonomic scope" value="Eukaryota"/>
</dbReference>
<keyword evidence="1" id="KW-0347">Helicase</keyword>
<dbReference type="SUPFAM" id="SSF52540">
    <property type="entry name" value="P-loop containing nucleoside triphosphate hydrolases"/>
    <property type="match status" value="1"/>
</dbReference>
<dbReference type="Gene3D" id="3.40.50.300">
    <property type="entry name" value="P-loop containing nucleotide triphosphate hydrolases"/>
    <property type="match status" value="2"/>
</dbReference>
<feature type="region of interest" description="Disordered" evidence="2">
    <location>
        <begin position="48"/>
        <end position="81"/>
    </location>
</feature>
<dbReference type="OrthoDB" id="16911at2759"/>
<dbReference type="GO" id="GO:0016787">
    <property type="term" value="F:hydrolase activity"/>
    <property type="evidence" value="ECO:0007669"/>
    <property type="project" value="InterPro"/>
</dbReference>
<feature type="domain" description="Helicase C-terminal" evidence="4">
    <location>
        <begin position="318"/>
        <end position="491"/>
    </location>
</feature>
<dbReference type="InterPro" id="IPR027417">
    <property type="entry name" value="P-loop_NTPase"/>
</dbReference>
<feature type="compositionally biased region" description="Pro residues" evidence="2">
    <location>
        <begin position="55"/>
        <end position="79"/>
    </location>
</feature>
<dbReference type="STRING" id="671987.R0IST1"/>
<dbReference type="GO" id="GO:0000403">
    <property type="term" value="F:Y-form DNA binding"/>
    <property type="evidence" value="ECO:0007669"/>
    <property type="project" value="TreeGrafter"/>
</dbReference>
<dbReference type="Pfam" id="PF00271">
    <property type="entry name" value="Helicase_C"/>
    <property type="match status" value="1"/>
</dbReference>
<feature type="domain" description="Helicase ATP-binding" evidence="3">
    <location>
        <begin position="97"/>
        <end position="263"/>
    </location>
</feature>
<keyword evidence="6" id="KW-1185">Reference proteome</keyword>
<dbReference type="GO" id="GO:0061749">
    <property type="term" value="F:forked DNA-dependent helicase activity"/>
    <property type="evidence" value="ECO:0007669"/>
    <property type="project" value="TreeGrafter"/>
</dbReference>
<dbReference type="RefSeq" id="XP_008024579.1">
    <property type="nucleotide sequence ID" value="XM_008026388.1"/>
</dbReference>
<dbReference type="SMART" id="SM00490">
    <property type="entry name" value="HELICc"/>
    <property type="match status" value="1"/>
</dbReference>
<dbReference type="AlphaFoldDB" id="R0IST1"/>
<sequence length="708" mass="78149">MHRDFATASLPLPTRLHVSLCPTCANNWPAGRPWTCSRDNQTCFEALQGHQGHHPPAPASPAPSLSPSPSPPPPPPSPPSAVVLREYQEECIQAVLSYLQAGHKRLGASLATGSGKTVIFTHLIDRVPATGNASQALILAHRRELVEQAARHCALVYPDKHVDIEMGSHQASGAADITVASIQSITSGDRLRKFDPSRYKLVLVDEAHHIVSQSYLDVLEHFGLRHATDWSKTSAPALVGVSATFSRFDGKKLGAAIDHIVYHRDYVDMIEENWLSDVIFTTVDIKADLTKVGTGANGDFQTGALSKAINTDETNDLVVKTWMTKARDRHSTLIFCVDLSHVTNVTNLFRQAGINAQFVTGDTPTKIRSARIDAFRNREFPVLLNCGVFTEGTDIPNIDCVLLARPTKSRNLLVQMIGRGMRLYGGKDNCHVIDMVSALSTGVVSTPTLFGLDPAEIVEKADTKALAKLREARESEKQREEEVAALKQKTIARKLPGTISFTEYDSVHDLIADTSGDEYIRNLSPNAWVGVGEGRYVLNGNTGNYLVIEPSHAEEGFFKAKYHWKLEASKVTKSPYGTPRVIAEGESFGHVVHAADTYAADVFQHIWINKNQSWRRRTASQAQVDFINKSRPREDHLQPSDLTKGKAADMITRIKHGVRGRYDKAGIKQRMEQRMKARAETLQQRLQGRVQVGPLEEQGQTLKEKLLG</sequence>
<dbReference type="PROSITE" id="PS51194">
    <property type="entry name" value="HELICASE_CTER"/>
    <property type="match status" value="1"/>
</dbReference>
<dbReference type="Pfam" id="PF04851">
    <property type="entry name" value="ResIII"/>
    <property type="match status" value="1"/>
</dbReference>
<name>R0IST1_EXST2</name>
<dbReference type="EMBL" id="KB908570">
    <property type="protein sequence ID" value="EOA87676.1"/>
    <property type="molecule type" value="Genomic_DNA"/>
</dbReference>
<dbReference type="InterPro" id="IPR050742">
    <property type="entry name" value="Helicase_Restrict-Modif_Enz"/>
</dbReference>
<reference evidence="5 6" key="1">
    <citation type="journal article" date="2012" name="PLoS Pathog.">
        <title>Diverse lifestyles and strategies of plant pathogenesis encoded in the genomes of eighteen Dothideomycetes fungi.</title>
        <authorList>
            <person name="Ohm R.A."/>
            <person name="Feau N."/>
            <person name="Henrissat B."/>
            <person name="Schoch C.L."/>
            <person name="Horwitz B.A."/>
            <person name="Barry K.W."/>
            <person name="Condon B.J."/>
            <person name="Copeland A.C."/>
            <person name="Dhillon B."/>
            <person name="Glaser F."/>
            <person name="Hesse C.N."/>
            <person name="Kosti I."/>
            <person name="LaButti K."/>
            <person name="Lindquist E.A."/>
            <person name="Lucas S."/>
            <person name="Salamov A.A."/>
            <person name="Bradshaw R.E."/>
            <person name="Ciuffetti L."/>
            <person name="Hamelin R.C."/>
            <person name="Kema G.H.J."/>
            <person name="Lawrence C."/>
            <person name="Scott J.A."/>
            <person name="Spatafora J.W."/>
            <person name="Turgeon B.G."/>
            <person name="de Wit P.J.G.M."/>
            <person name="Zhong S."/>
            <person name="Goodwin S.B."/>
            <person name="Grigoriev I.V."/>
        </authorList>
    </citation>
    <scope>NUCLEOTIDE SEQUENCE [LARGE SCALE GENOMIC DNA]</scope>
    <source>
        <strain evidence="6">28A</strain>
    </source>
</reference>
<dbReference type="GO" id="GO:0032042">
    <property type="term" value="P:mitochondrial DNA metabolic process"/>
    <property type="evidence" value="ECO:0007669"/>
    <property type="project" value="TreeGrafter"/>
</dbReference>
<dbReference type="GO" id="GO:0005524">
    <property type="term" value="F:ATP binding"/>
    <property type="evidence" value="ECO:0007669"/>
    <property type="project" value="InterPro"/>
</dbReference>
<evidence type="ECO:0008006" key="7">
    <source>
        <dbReference type="Google" id="ProtNLM"/>
    </source>
</evidence>
<evidence type="ECO:0000259" key="4">
    <source>
        <dbReference type="PROSITE" id="PS51194"/>
    </source>
</evidence>
<dbReference type="CDD" id="cd18032">
    <property type="entry name" value="DEXHc_RE_I_III_res"/>
    <property type="match status" value="1"/>
</dbReference>
<dbReference type="CDD" id="cd18799">
    <property type="entry name" value="SF2_C_EcoAI-like"/>
    <property type="match status" value="1"/>
</dbReference>
<evidence type="ECO:0000259" key="3">
    <source>
        <dbReference type="PROSITE" id="PS51192"/>
    </source>
</evidence>
<dbReference type="GO" id="GO:0070125">
    <property type="term" value="P:mitochondrial translational elongation"/>
    <property type="evidence" value="ECO:0007669"/>
    <property type="project" value="TreeGrafter"/>
</dbReference>
<dbReference type="InterPro" id="IPR014001">
    <property type="entry name" value="Helicase_ATP-bd"/>
</dbReference>
<accession>R0IST1</accession>
<protein>
    <recommendedName>
        <fullName evidence="7">P-loop containing nucleoside triphosphate hydrolase protein</fullName>
    </recommendedName>
</protein>
<keyword evidence="1" id="KW-0378">Hydrolase</keyword>
<dbReference type="PANTHER" id="PTHR47396">
    <property type="entry name" value="TYPE I RESTRICTION ENZYME ECOKI R PROTEIN"/>
    <property type="match status" value="1"/>
</dbReference>
<dbReference type="InterPro" id="IPR006935">
    <property type="entry name" value="Helicase/UvrB_N"/>
</dbReference>
<evidence type="ECO:0000313" key="5">
    <source>
        <dbReference type="EMBL" id="EOA87676.1"/>
    </source>
</evidence>
<dbReference type="HOGENOM" id="CLU_014765_0_0_1"/>
<organism evidence="5 6">
    <name type="scientific">Exserohilum turcicum (strain 28A)</name>
    <name type="common">Northern leaf blight fungus</name>
    <name type="synonym">Setosphaeria turcica</name>
    <dbReference type="NCBI Taxonomy" id="671987"/>
    <lineage>
        <taxon>Eukaryota</taxon>
        <taxon>Fungi</taxon>
        <taxon>Dikarya</taxon>
        <taxon>Ascomycota</taxon>
        <taxon>Pezizomycotina</taxon>
        <taxon>Dothideomycetes</taxon>
        <taxon>Pleosporomycetidae</taxon>
        <taxon>Pleosporales</taxon>
        <taxon>Pleosporineae</taxon>
        <taxon>Pleosporaceae</taxon>
        <taxon>Exserohilum</taxon>
    </lineage>
</organism>
<keyword evidence="1" id="KW-0547">Nucleotide-binding</keyword>
<dbReference type="InterPro" id="IPR001650">
    <property type="entry name" value="Helicase_C-like"/>
</dbReference>